<dbReference type="Proteomes" id="UP000273643">
    <property type="component" value="Unassembled WGS sequence"/>
</dbReference>
<dbReference type="UniPathway" id="UPA00030"/>
<name>A0A3N1NUR0_9GAMM</name>
<dbReference type="PANTHER" id="PTHR30606">
    <property type="entry name" value="LIPID A BIOSYNTHESIS LAUROYL ACYLTRANSFERASE"/>
    <property type="match status" value="1"/>
</dbReference>
<evidence type="ECO:0000313" key="11">
    <source>
        <dbReference type="Proteomes" id="UP000273643"/>
    </source>
</evidence>
<keyword evidence="7 9" id="KW-0472">Membrane</keyword>
<keyword evidence="5 9" id="KW-0448">Lipopolysaccharide biosynthesis</keyword>
<dbReference type="HAMAP" id="MF_01942">
    <property type="entry name" value="Lipid_A_LpxL_LpxP"/>
    <property type="match status" value="1"/>
</dbReference>
<keyword evidence="11" id="KW-1185">Reference proteome</keyword>
<dbReference type="InterPro" id="IPR004960">
    <property type="entry name" value="LipA_acyltrans"/>
</dbReference>
<dbReference type="GO" id="GO:0036104">
    <property type="term" value="P:Kdo2-lipid A biosynthetic process"/>
    <property type="evidence" value="ECO:0007669"/>
    <property type="project" value="UniProtKB-UniRule"/>
</dbReference>
<dbReference type="NCBIfam" id="TIGR02207">
    <property type="entry name" value="lipid_A_htrB"/>
    <property type="match status" value="1"/>
</dbReference>
<sequence length="305" mass="34921">MAETSFPKQLLAPRHWPSWLGAGLWFLIAQLPYRLQWWLAKALAPLLRLNKKRLNFARRNIELCFPSLSEVERERLLKKNLTSTAMTVFETGIAWFWPGWRLRRLFTVTGLEHLKAAEEAGQGALLLSLHMTTLDIGSAMLGQVVNFDGMYRPHSNPVYDYLQMKRRSAYSPGAMTIPRDNVRAMISRLRKGRFIWYAPDRDLGSKNSLFAPFFGVQAATVSATGKLVSMGKGRVIPFTQYRLPGGRGYELVIRPALGDFPSGDDYADTVRVNRYMEEAIEECPHQYFWAQPRFKTRPEGEPSVY</sequence>
<dbReference type="RefSeq" id="WP_123636932.1">
    <property type="nucleotide sequence ID" value="NZ_RJUK01000001.1"/>
</dbReference>
<keyword evidence="2 9" id="KW-0997">Cell inner membrane</keyword>
<keyword evidence="4 9" id="KW-0812">Transmembrane</keyword>
<dbReference type="GO" id="GO:0005886">
    <property type="term" value="C:plasma membrane"/>
    <property type="evidence" value="ECO:0007669"/>
    <property type="project" value="UniProtKB-SubCell"/>
</dbReference>
<evidence type="ECO:0000256" key="6">
    <source>
        <dbReference type="ARBA" id="ARBA00022989"/>
    </source>
</evidence>
<reference evidence="10 11" key="1">
    <citation type="submission" date="2018-11" db="EMBL/GenBank/DDBJ databases">
        <title>Genomic Encyclopedia of Type Strains, Phase IV (KMG-IV): sequencing the most valuable type-strain genomes for metagenomic binning, comparative biology and taxonomic classification.</title>
        <authorList>
            <person name="Goeker M."/>
        </authorList>
    </citation>
    <scope>NUCLEOTIDE SEQUENCE [LARGE SCALE GENOMIC DNA]</scope>
    <source>
        <strain evidence="10 11">DSM 16974</strain>
    </source>
</reference>
<evidence type="ECO:0000256" key="3">
    <source>
        <dbReference type="ARBA" id="ARBA00022679"/>
    </source>
</evidence>
<evidence type="ECO:0000256" key="4">
    <source>
        <dbReference type="ARBA" id="ARBA00022692"/>
    </source>
</evidence>
<comment type="pathway">
    <text evidence="9">Bacterial outer membrane biogenesis; lipopolysaccharide biosynthesis.</text>
</comment>
<keyword evidence="3 9" id="KW-0808">Transferase</keyword>
<dbReference type="PANTHER" id="PTHR30606:SF9">
    <property type="entry name" value="LIPID A BIOSYNTHESIS LAUROYLTRANSFERASE"/>
    <property type="match status" value="1"/>
</dbReference>
<keyword evidence="1 9" id="KW-1003">Cell membrane</keyword>
<evidence type="ECO:0000256" key="2">
    <source>
        <dbReference type="ARBA" id="ARBA00022519"/>
    </source>
</evidence>
<keyword evidence="8 9" id="KW-0012">Acyltransferase</keyword>
<comment type="similarity">
    <text evidence="9">Belongs to the LpxL/LpxM/LpxP family.</text>
</comment>
<dbReference type="Pfam" id="PF03279">
    <property type="entry name" value="Lip_A_acyltrans"/>
    <property type="match status" value="1"/>
</dbReference>
<evidence type="ECO:0000256" key="8">
    <source>
        <dbReference type="ARBA" id="ARBA00023315"/>
    </source>
</evidence>
<evidence type="ECO:0000256" key="5">
    <source>
        <dbReference type="ARBA" id="ARBA00022985"/>
    </source>
</evidence>
<proteinExistence type="inferred from homology"/>
<dbReference type="GO" id="GO:0008913">
    <property type="term" value="F:Kdo2-lipid IVA acyltransferase activity"/>
    <property type="evidence" value="ECO:0007669"/>
    <property type="project" value="UniProtKB-EC"/>
</dbReference>
<evidence type="ECO:0000256" key="1">
    <source>
        <dbReference type="ARBA" id="ARBA00022475"/>
    </source>
</evidence>
<accession>A0A3N1NUR0</accession>
<comment type="caution">
    <text evidence="10">The sequence shown here is derived from an EMBL/GenBank/DDBJ whole genome shotgun (WGS) entry which is preliminary data.</text>
</comment>
<comment type="catalytic activity">
    <reaction evidence="9">
        <text>an alpha-Kdo-(2-&gt;4)-alpha-Kdo-(2-&gt;6)-lipid IVA + a fatty acyl-[ACP] = an alpha-Kdo-(2-&gt;4)-alpha-Kdo-(2-&gt;6)-(acyl)-lipid IVA + holo-[ACP]</text>
        <dbReference type="Rhea" id="RHEA:69396"/>
        <dbReference type="Rhea" id="RHEA-COMP:9685"/>
        <dbReference type="Rhea" id="RHEA-COMP:14125"/>
        <dbReference type="ChEBI" id="CHEBI:64479"/>
        <dbReference type="ChEBI" id="CHEBI:138651"/>
        <dbReference type="ChEBI" id="CHEBI:176429"/>
        <dbReference type="ChEBI" id="CHEBI:176430"/>
        <dbReference type="EC" id="2.3.1.241"/>
    </reaction>
</comment>
<comment type="subcellular location">
    <subcellularLocation>
        <location evidence="9">Cell inner membrane</location>
        <topology evidence="9">Single-pass membrane protein</topology>
    </subcellularLocation>
</comment>
<comment type="pathway">
    <text evidence="9">Glycolipid biosynthesis; KDO(2)-lipid A biosynthesis; KDO(2)-lipid A from CMP-3-deoxy-D-manno-octulosonate and lipid IV(A): step 3/4.</text>
</comment>
<dbReference type="GO" id="GO:0009103">
    <property type="term" value="P:lipopolysaccharide biosynthetic process"/>
    <property type="evidence" value="ECO:0007669"/>
    <property type="project" value="UniProtKB-UniRule"/>
</dbReference>
<dbReference type="InterPro" id="IPR011920">
    <property type="entry name" value="Lipid_A_LpxL_LpxP"/>
</dbReference>
<comment type="function">
    <text evidence="9">Catalyzes the transfer of an acyl chain from an acyl-[acyl-carrier-protein] (ACP) to a Kdo(2)-lipid IV(A) to form a Kdo(2)-(acyl)-lipid IV(A).</text>
</comment>
<evidence type="ECO:0000256" key="9">
    <source>
        <dbReference type="HAMAP-Rule" id="MF_01942"/>
    </source>
</evidence>
<dbReference type="OrthoDB" id="9803456at2"/>
<dbReference type="GO" id="GO:0009245">
    <property type="term" value="P:lipid A biosynthetic process"/>
    <property type="evidence" value="ECO:0007669"/>
    <property type="project" value="InterPro"/>
</dbReference>
<dbReference type="PIRSF" id="PIRSF026649">
    <property type="entry name" value="MsbB"/>
    <property type="match status" value="1"/>
</dbReference>
<dbReference type="EC" id="2.3.1.241" evidence="9"/>
<dbReference type="CDD" id="cd07984">
    <property type="entry name" value="LPLAT_LABLAT-like"/>
    <property type="match status" value="1"/>
</dbReference>
<evidence type="ECO:0000313" key="10">
    <source>
        <dbReference type="EMBL" id="ROQ19599.1"/>
    </source>
</evidence>
<evidence type="ECO:0000256" key="7">
    <source>
        <dbReference type="ARBA" id="ARBA00023136"/>
    </source>
</evidence>
<dbReference type="AlphaFoldDB" id="A0A3N1NUR0"/>
<keyword evidence="6 9" id="KW-1133">Transmembrane helix</keyword>
<dbReference type="UniPathway" id="UPA00360">
    <property type="reaction ID" value="UER00485"/>
</dbReference>
<feature type="short sequence motif" description="HXXXXD motif" evidence="9">
    <location>
        <begin position="130"/>
        <end position="135"/>
    </location>
</feature>
<gene>
    <name evidence="9" type="primary">lpxL</name>
    <name evidence="10" type="ORF">EDC38_0183</name>
</gene>
<protein>
    <recommendedName>
        <fullName evidence="9">Lipid A biosynthesis acyltransferase</fullName>
        <ecNumber evidence="9">2.3.1.241</ecNumber>
    </recommendedName>
    <alternativeName>
        <fullName evidence="9">Kdo(2)-lipid IV(A) acyltransferase</fullName>
    </alternativeName>
</protein>
<dbReference type="EMBL" id="RJUK01000001">
    <property type="protein sequence ID" value="ROQ19599.1"/>
    <property type="molecule type" value="Genomic_DNA"/>
</dbReference>
<organism evidence="10 11">
    <name type="scientific">Marinimicrobium koreense</name>
    <dbReference type="NCBI Taxonomy" id="306545"/>
    <lineage>
        <taxon>Bacteria</taxon>
        <taxon>Pseudomonadati</taxon>
        <taxon>Pseudomonadota</taxon>
        <taxon>Gammaproteobacteria</taxon>
        <taxon>Cellvibrionales</taxon>
        <taxon>Cellvibrionaceae</taxon>
        <taxon>Marinimicrobium</taxon>
    </lineage>
</organism>